<evidence type="ECO:0000256" key="5">
    <source>
        <dbReference type="ARBA" id="ARBA00022597"/>
    </source>
</evidence>
<dbReference type="PANTHER" id="PTHR33619:SF3">
    <property type="entry name" value="POLYSACCHARIDE EXPORT PROTEIN GFCE-RELATED"/>
    <property type="match status" value="1"/>
</dbReference>
<dbReference type="Gene3D" id="3.10.560.10">
    <property type="entry name" value="Outer membrane lipoprotein wza domain like"/>
    <property type="match status" value="2"/>
</dbReference>
<keyword evidence="11" id="KW-0472">Membrane</keyword>
<keyword evidence="6" id="KW-0812">Transmembrane</keyword>
<keyword evidence="5" id="KW-0762">Sugar transport</keyword>
<keyword evidence="13" id="KW-0998">Cell outer membrane</keyword>
<dbReference type="GO" id="GO:0015288">
    <property type="term" value="F:porin activity"/>
    <property type="evidence" value="ECO:0007669"/>
    <property type="project" value="UniProtKB-KW"/>
</dbReference>
<dbReference type="AlphaFoldDB" id="A0A238K9T0"/>
<evidence type="ECO:0000259" key="15">
    <source>
        <dbReference type="Pfam" id="PF02563"/>
    </source>
</evidence>
<dbReference type="Pfam" id="PF02563">
    <property type="entry name" value="Poly_export"/>
    <property type="match status" value="1"/>
</dbReference>
<keyword evidence="3" id="KW-0813">Transport</keyword>
<evidence type="ECO:0000256" key="8">
    <source>
        <dbReference type="ARBA" id="ARBA00023047"/>
    </source>
</evidence>
<proteinExistence type="inferred from homology"/>
<accession>A0A238K9T0</accession>
<evidence type="ECO:0000256" key="1">
    <source>
        <dbReference type="ARBA" id="ARBA00004571"/>
    </source>
</evidence>
<dbReference type="EMBL" id="FXYF01000004">
    <property type="protein sequence ID" value="SMX38842.1"/>
    <property type="molecule type" value="Genomic_DNA"/>
</dbReference>
<dbReference type="InterPro" id="IPR003715">
    <property type="entry name" value="Poly_export_N"/>
</dbReference>
<comment type="similarity">
    <text evidence="2">Belongs to the BexD/CtrA/VexA family.</text>
</comment>
<evidence type="ECO:0000256" key="10">
    <source>
        <dbReference type="ARBA" id="ARBA00023114"/>
    </source>
</evidence>
<reference evidence="17 18" key="1">
    <citation type="submission" date="2017-05" db="EMBL/GenBank/DDBJ databases">
        <authorList>
            <person name="Song R."/>
            <person name="Chenine A.L."/>
            <person name="Ruprecht R.M."/>
        </authorList>
    </citation>
    <scope>NUCLEOTIDE SEQUENCE [LARGE SCALE GENOMIC DNA]</scope>
    <source>
        <strain evidence="17 18">CECT 8898</strain>
    </source>
</reference>
<feature type="domain" description="Polysaccharide export protein N-terminal" evidence="15">
    <location>
        <begin position="21"/>
        <end position="76"/>
    </location>
</feature>
<evidence type="ECO:0000256" key="13">
    <source>
        <dbReference type="ARBA" id="ARBA00023237"/>
    </source>
</evidence>
<organism evidence="17 18">
    <name type="scientific">Maliponia aquimaris</name>
    <dbReference type="NCBI Taxonomy" id="1673631"/>
    <lineage>
        <taxon>Bacteria</taxon>
        <taxon>Pseudomonadati</taxon>
        <taxon>Pseudomonadota</taxon>
        <taxon>Alphaproteobacteria</taxon>
        <taxon>Rhodobacterales</taxon>
        <taxon>Paracoccaceae</taxon>
        <taxon>Maliponia</taxon>
    </lineage>
</organism>
<evidence type="ECO:0000256" key="2">
    <source>
        <dbReference type="ARBA" id="ARBA00009450"/>
    </source>
</evidence>
<dbReference type="Gene3D" id="3.30.1950.10">
    <property type="entry name" value="wza like domain"/>
    <property type="match status" value="1"/>
</dbReference>
<gene>
    <name evidence="17" type="ORF">MAA8898_01747</name>
</gene>
<evidence type="ECO:0000256" key="4">
    <source>
        <dbReference type="ARBA" id="ARBA00022452"/>
    </source>
</evidence>
<keyword evidence="18" id="KW-1185">Reference proteome</keyword>
<evidence type="ECO:0000256" key="3">
    <source>
        <dbReference type="ARBA" id="ARBA00022448"/>
    </source>
</evidence>
<keyword evidence="12" id="KW-0564">Palmitate</keyword>
<dbReference type="InterPro" id="IPR049712">
    <property type="entry name" value="Poly_export"/>
</dbReference>
<evidence type="ECO:0000256" key="9">
    <source>
        <dbReference type="ARBA" id="ARBA00023065"/>
    </source>
</evidence>
<protein>
    <submittedName>
        <fullName evidence="17">Polysaccharide biosynthesis/export protein</fullName>
    </submittedName>
</protein>
<keyword evidence="10" id="KW-0626">Porin</keyword>
<dbReference type="InterPro" id="IPR054765">
    <property type="entry name" value="SLBB_dom"/>
</dbReference>
<dbReference type="Proteomes" id="UP000207598">
    <property type="component" value="Unassembled WGS sequence"/>
</dbReference>
<feature type="domain" description="SLBB" evidence="16">
    <location>
        <begin position="226"/>
        <end position="312"/>
    </location>
</feature>
<evidence type="ECO:0000256" key="6">
    <source>
        <dbReference type="ARBA" id="ARBA00022692"/>
    </source>
</evidence>
<keyword evidence="9" id="KW-0406">Ion transport</keyword>
<evidence type="ECO:0000259" key="16">
    <source>
        <dbReference type="Pfam" id="PF22461"/>
    </source>
</evidence>
<evidence type="ECO:0000256" key="14">
    <source>
        <dbReference type="ARBA" id="ARBA00023288"/>
    </source>
</evidence>
<comment type="subcellular location">
    <subcellularLocation>
        <location evidence="1">Cell outer membrane</location>
        <topology evidence="1">Multi-pass membrane protein</topology>
    </subcellularLocation>
</comment>
<evidence type="ECO:0000313" key="17">
    <source>
        <dbReference type="EMBL" id="SMX38842.1"/>
    </source>
</evidence>
<evidence type="ECO:0000256" key="12">
    <source>
        <dbReference type="ARBA" id="ARBA00023139"/>
    </source>
</evidence>
<feature type="domain" description="SLBB" evidence="16">
    <location>
        <begin position="83"/>
        <end position="160"/>
    </location>
</feature>
<evidence type="ECO:0000256" key="7">
    <source>
        <dbReference type="ARBA" id="ARBA00022729"/>
    </source>
</evidence>
<sequence>MLLLATRSAGSTIEQLSRLLAATNQRRGYTVRDDGSIAIPEIGAVQLAGMTLQEAEDRLFQTLVSNQIDPSFSLEVAEFNSRRVVVGGAVKSPRVVPVTPSNLTLGEALIAAGGLTVRDAEFASIRIYRDGTLYQIPVETYRAQPELNDKLLVNGDAVFVDTTYDLDRALEFYKAKIDVISLRSSARGNALNALSTEIGLRRAALDERRSLFKQRTELGAEGRDYVYLSGEVSKQSRFALPYGNVATLADVLYSEGGFDTTTGDPTEIYVLRGNSDPGRAGEVVAFHLDAGNAANLLLMTRFEMRPNDIVFIEEQPITKWGRALQQAFPSILNAAAGAAN</sequence>
<dbReference type="GO" id="GO:0015159">
    <property type="term" value="F:polysaccharide transmembrane transporter activity"/>
    <property type="evidence" value="ECO:0007669"/>
    <property type="project" value="InterPro"/>
</dbReference>
<dbReference type="Pfam" id="PF22461">
    <property type="entry name" value="SLBB_2"/>
    <property type="match status" value="2"/>
</dbReference>
<dbReference type="GO" id="GO:0046930">
    <property type="term" value="C:pore complex"/>
    <property type="evidence" value="ECO:0007669"/>
    <property type="project" value="UniProtKB-KW"/>
</dbReference>
<keyword evidence="4" id="KW-1134">Transmembrane beta strand</keyword>
<keyword evidence="7" id="KW-0732">Signal</keyword>
<dbReference type="PANTHER" id="PTHR33619">
    <property type="entry name" value="POLYSACCHARIDE EXPORT PROTEIN GFCE-RELATED"/>
    <property type="match status" value="1"/>
</dbReference>
<evidence type="ECO:0000313" key="18">
    <source>
        <dbReference type="Proteomes" id="UP000207598"/>
    </source>
</evidence>
<dbReference type="GO" id="GO:0006811">
    <property type="term" value="P:monoatomic ion transport"/>
    <property type="evidence" value="ECO:0007669"/>
    <property type="project" value="UniProtKB-KW"/>
</dbReference>
<keyword evidence="8" id="KW-0625">Polysaccharide transport</keyword>
<name>A0A238K9T0_9RHOB</name>
<keyword evidence="14" id="KW-0449">Lipoprotein</keyword>
<evidence type="ECO:0000256" key="11">
    <source>
        <dbReference type="ARBA" id="ARBA00023136"/>
    </source>
</evidence>
<dbReference type="GO" id="GO:0009279">
    <property type="term" value="C:cell outer membrane"/>
    <property type="evidence" value="ECO:0007669"/>
    <property type="project" value="UniProtKB-SubCell"/>
</dbReference>